<keyword evidence="1" id="KW-1133">Transmembrane helix</keyword>
<dbReference type="KEGG" id="mfi:DSM1535_0356"/>
<feature type="transmembrane region" description="Helical" evidence="1">
    <location>
        <begin position="6"/>
        <end position="30"/>
    </location>
</feature>
<keyword evidence="1" id="KW-0812">Transmembrane</keyword>
<dbReference type="PATRIC" id="fig|2162.9.peg.372"/>
<proteinExistence type="predicted"/>
<gene>
    <name evidence="2" type="ORF">DSM1535_0356</name>
</gene>
<accession>A0A090I1K9</accession>
<organism evidence="2">
    <name type="scientific">Methanobacterium formicicum</name>
    <dbReference type="NCBI Taxonomy" id="2162"/>
    <lineage>
        <taxon>Archaea</taxon>
        <taxon>Methanobacteriati</taxon>
        <taxon>Methanobacteriota</taxon>
        <taxon>Methanomada group</taxon>
        <taxon>Methanobacteria</taxon>
        <taxon>Methanobacteriales</taxon>
        <taxon>Methanobacteriaceae</taxon>
        <taxon>Methanobacterium</taxon>
    </lineage>
</organism>
<dbReference type="EMBL" id="LN515531">
    <property type="protein sequence ID" value="CEA12719.1"/>
    <property type="molecule type" value="Genomic_DNA"/>
</dbReference>
<dbReference type="AlphaFoldDB" id="A0A090I1K9"/>
<reference evidence="2" key="1">
    <citation type="submission" date="2014-08" db="EMBL/GenBank/DDBJ databases">
        <authorList>
            <person name="Wibberg D."/>
        </authorList>
    </citation>
    <scope>NUCLEOTIDE SEQUENCE</scope>
</reference>
<feature type="transmembrane region" description="Helical" evidence="1">
    <location>
        <begin position="42"/>
        <end position="60"/>
    </location>
</feature>
<keyword evidence="1" id="KW-0472">Membrane</keyword>
<feature type="transmembrane region" description="Helical" evidence="1">
    <location>
        <begin position="119"/>
        <end position="142"/>
    </location>
</feature>
<name>A0A090I1K9_METFO</name>
<sequence length="156" mass="17909">MELHPLIELLIVLAMGIAIIFTATYLVGFAIVKLKKVKKSNLMTIIGFIILIVGSISLLFSNDKQQFITCLVGISFIIDGAFLNKGYYNKTYYLSSFALLILLGVIIIYLAFFKHYLDNLYFICGIMGMIVLGIIMLVRSYLRRHENQKIQWKNEW</sequence>
<feature type="transmembrane region" description="Helical" evidence="1">
    <location>
        <begin position="66"/>
        <end position="84"/>
    </location>
</feature>
<evidence type="ECO:0000313" key="2">
    <source>
        <dbReference type="EMBL" id="CEA12719.1"/>
    </source>
</evidence>
<protein>
    <submittedName>
        <fullName evidence="2">Uncharacterized protein</fullName>
    </submittedName>
</protein>
<dbReference type="RefSeq" id="WP_048072024.1">
    <property type="nucleotide sequence ID" value="NZ_CALCVY010000031.1"/>
</dbReference>
<feature type="transmembrane region" description="Helical" evidence="1">
    <location>
        <begin position="91"/>
        <end position="113"/>
    </location>
</feature>
<evidence type="ECO:0000256" key="1">
    <source>
        <dbReference type="SAM" id="Phobius"/>
    </source>
</evidence>